<evidence type="ECO:0000313" key="1">
    <source>
        <dbReference type="EMBL" id="MBA2851747.1"/>
    </source>
</evidence>
<dbReference type="EMBL" id="JACDUH010000003">
    <property type="protein sequence ID" value="MBA2851747.1"/>
    <property type="molecule type" value="Genomic_DNA"/>
</dbReference>
<reference evidence="1 2" key="1">
    <citation type="submission" date="2020-07" db="EMBL/GenBank/DDBJ databases">
        <title>Genomic Encyclopedia of Type Strains, Phase IV (KMG-V): Genome sequencing to study the core and pangenomes of soil and plant-associated prokaryotes.</title>
        <authorList>
            <person name="Whitman W."/>
        </authorList>
    </citation>
    <scope>NUCLEOTIDE SEQUENCE [LARGE SCALE GENOMIC DNA]</scope>
    <source>
        <strain evidence="1 2">A1</strain>
    </source>
</reference>
<evidence type="ECO:0000313" key="2">
    <source>
        <dbReference type="Proteomes" id="UP000564425"/>
    </source>
</evidence>
<comment type="caution">
    <text evidence="1">The sequence shown here is derived from an EMBL/GenBank/DDBJ whole genome shotgun (WGS) entry which is preliminary data.</text>
</comment>
<dbReference type="Proteomes" id="UP000564425">
    <property type="component" value="Unassembled WGS sequence"/>
</dbReference>
<proteinExistence type="predicted"/>
<dbReference type="RefSeq" id="WP_181501569.1">
    <property type="nucleotide sequence ID" value="NZ_JACDUH010000003.1"/>
</dbReference>
<accession>A0A7J9NWQ1</accession>
<protein>
    <submittedName>
        <fullName evidence="1">Uncharacterized protein</fullName>
    </submittedName>
</protein>
<name>A0A7J9NWQ1_METMI</name>
<organism evidence="1 2">
    <name type="scientific">Methanococcus maripaludis</name>
    <name type="common">Methanococcus deltae</name>
    <dbReference type="NCBI Taxonomy" id="39152"/>
    <lineage>
        <taxon>Archaea</taxon>
        <taxon>Methanobacteriati</taxon>
        <taxon>Methanobacteriota</taxon>
        <taxon>Methanomada group</taxon>
        <taxon>Methanococci</taxon>
        <taxon>Methanococcales</taxon>
        <taxon>Methanococcaceae</taxon>
        <taxon>Methanococcus</taxon>
    </lineage>
</organism>
<sequence>MIIQPHKSIFVGPVTSGESEAHQVTINMSLGVKIDDVLDDNANSAAMKWSVEFLKSKNYLTPDGNYPHITDVQYSQEDLNSFNSLYTGTGETYVYIPEFDGDGMPIYYDVACNFDTVPTTGVGKLHLPIIEAYNYSATEFFYKDAINFELIYNFDTVGTVTPLSAVSGNSTPFTEVAVTPVSNVFTGGGYLFYYTTTYLNDLGQYLSVNDVTNDNVKYVEGVSRNIQSQWFSGFIMRTMFPGFRDGNYAGVATTTNTFLNGIKKQLLYCNPHNIASVAGVDEGSYDYALVFYTAPYQVLAMDSGKSSIFVVDQYEGVMSVGNVNYYDDKYYVVPLKPGQILASPEGMMVSSIKYITIRDE</sequence>
<dbReference type="AlphaFoldDB" id="A0A7J9NWQ1"/>
<gene>
    <name evidence="1" type="ORF">HNP86_001906</name>
</gene>